<dbReference type="GO" id="GO:0032259">
    <property type="term" value="P:methylation"/>
    <property type="evidence" value="ECO:0007669"/>
    <property type="project" value="UniProtKB-KW"/>
</dbReference>
<evidence type="ECO:0000259" key="15">
    <source>
        <dbReference type="PROSITE" id="PS50868"/>
    </source>
</evidence>
<evidence type="ECO:0000256" key="11">
    <source>
        <dbReference type="ARBA" id="ARBA00047583"/>
    </source>
</evidence>
<evidence type="ECO:0000313" key="16">
    <source>
        <dbReference type="EMBL" id="RKO99393.1"/>
    </source>
</evidence>
<dbReference type="SMART" id="SM00508">
    <property type="entry name" value="PostSET"/>
    <property type="match status" value="1"/>
</dbReference>
<evidence type="ECO:0000313" key="17">
    <source>
        <dbReference type="Proteomes" id="UP000274922"/>
    </source>
</evidence>
<evidence type="ECO:0000256" key="2">
    <source>
        <dbReference type="ARBA" id="ARBA00012182"/>
    </source>
</evidence>
<dbReference type="InterPro" id="IPR044570">
    <property type="entry name" value="Set1-like"/>
</dbReference>
<keyword evidence="8" id="KW-0539">Nucleus</keyword>
<dbReference type="Pfam" id="PF00856">
    <property type="entry name" value="SET"/>
    <property type="match status" value="1"/>
</dbReference>
<keyword evidence="17" id="KW-1185">Reference proteome</keyword>
<comment type="catalytic activity">
    <reaction evidence="12">
        <text>N(6),N(6)-dimethyl-L-lysyl(4)-[histone H3] + S-adenosyl-L-methionine = N(6),N(6),N(6)-trimethyl-L-lysyl(4)-[histone H3] + S-adenosyl-L-homocysteine + H(+)</text>
        <dbReference type="Rhea" id="RHEA:60272"/>
        <dbReference type="Rhea" id="RHEA-COMP:15537"/>
        <dbReference type="Rhea" id="RHEA-COMP:15540"/>
        <dbReference type="ChEBI" id="CHEBI:15378"/>
        <dbReference type="ChEBI" id="CHEBI:57856"/>
        <dbReference type="ChEBI" id="CHEBI:59789"/>
        <dbReference type="ChEBI" id="CHEBI:61961"/>
        <dbReference type="ChEBI" id="CHEBI:61976"/>
    </reaction>
</comment>
<evidence type="ECO:0000256" key="1">
    <source>
        <dbReference type="ARBA" id="ARBA00004123"/>
    </source>
</evidence>
<dbReference type="EMBL" id="ML014288">
    <property type="protein sequence ID" value="RKO99393.1"/>
    <property type="molecule type" value="Genomic_DNA"/>
</dbReference>
<evidence type="ECO:0000256" key="4">
    <source>
        <dbReference type="ARBA" id="ARBA00022603"/>
    </source>
</evidence>
<organism evidence="16 17">
    <name type="scientific">Caulochytrium protostelioides</name>
    <dbReference type="NCBI Taxonomy" id="1555241"/>
    <lineage>
        <taxon>Eukaryota</taxon>
        <taxon>Fungi</taxon>
        <taxon>Fungi incertae sedis</taxon>
        <taxon>Chytridiomycota</taxon>
        <taxon>Chytridiomycota incertae sedis</taxon>
        <taxon>Chytridiomycetes</taxon>
        <taxon>Caulochytriales</taxon>
        <taxon>Caulochytriaceae</taxon>
        <taxon>Caulochytrium</taxon>
    </lineage>
</organism>
<gene>
    <name evidence="16" type="ORF">CXG81DRAFT_14565</name>
</gene>
<reference evidence="17" key="1">
    <citation type="journal article" date="2018" name="Nat. Microbiol.">
        <title>Leveraging single-cell genomics to expand the fungal tree of life.</title>
        <authorList>
            <person name="Ahrendt S.R."/>
            <person name="Quandt C.A."/>
            <person name="Ciobanu D."/>
            <person name="Clum A."/>
            <person name="Salamov A."/>
            <person name="Andreopoulos B."/>
            <person name="Cheng J.F."/>
            <person name="Woyke T."/>
            <person name="Pelin A."/>
            <person name="Henrissat B."/>
            <person name="Reynolds N.K."/>
            <person name="Benny G.L."/>
            <person name="Smith M.E."/>
            <person name="James T.Y."/>
            <person name="Grigoriev I.V."/>
        </authorList>
    </citation>
    <scope>NUCLEOTIDE SEQUENCE [LARGE SCALE GENOMIC DNA]</scope>
    <source>
        <strain evidence="17">ATCC 52028</strain>
    </source>
</reference>
<evidence type="ECO:0000259" key="14">
    <source>
        <dbReference type="PROSITE" id="PS50280"/>
    </source>
</evidence>
<dbReference type="PANTHER" id="PTHR45814:SF2">
    <property type="entry name" value="HISTONE-LYSINE N-METHYLTRANSFERASE SETD1"/>
    <property type="match status" value="1"/>
</dbReference>
<evidence type="ECO:0000256" key="9">
    <source>
        <dbReference type="ARBA" id="ARBA00030093"/>
    </source>
</evidence>
<dbReference type="AlphaFoldDB" id="A0A4P9X309"/>
<dbReference type="GO" id="GO:0048188">
    <property type="term" value="C:Set1C/COMPASS complex"/>
    <property type="evidence" value="ECO:0007669"/>
    <property type="project" value="TreeGrafter"/>
</dbReference>
<dbReference type="InterPro" id="IPR046341">
    <property type="entry name" value="SET_dom_sf"/>
</dbReference>
<dbReference type="PROSITE" id="PS50868">
    <property type="entry name" value="POST_SET"/>
    <property type="match status" value="1"/>
</dbReference>
<evidence type="ECO:0000256" key="7">
    <source>
        <dbReference type="ARBA" id="ARBA00022853"/>
    </source>
</evidence>
<evidence type="ECO:0000256" key="5">
    <source>
        <dbReference type="ARBA" id="ARBA00022679"/>
    </source>
</evidence>
<dbReference type="SMART" id="SM00317">
    <property type="entry name" value="SET"/>
    <property type="match status" value="1"/>
</dbReference>
<sequence>MPSPPPSPPLLPWLPGLVEPLPHASGSARTEGVYRLSRKEKLARIEQLEAASAAGLSASGHPHSAAPSSRANRVTQRQMALDLQSQKAALVKHIDDVQTGSDVLKFNQLKARKKALTFRKSRIHEWGLFAEEKIDAHDFVIEYIGEQIRQKVADHREKIYGARGIGDSYLFRIDEERILDATACGNFARFINHCCDPNCNAKIITVDGEKKIVIYAKRDIQPEEELTYDYKFPLEDEKIVCLCGAASCRGFLN</sequence>
<proteinExistence type="predicted"/>
<evidence type="ECO:0000256" key="8">
    <source>
        <dbReference type="ARBA" id="ARBA00023242"/>
    </source>
</evidence>
<comment type="catalytic activity">
    <reaction evidence="11">
        <text>N(6)-methyl-L-lysyl(4)-[histone H3] + S-adenosyl-L-methionine = N(6),N(6)-dimethyl-L-lysyl(4)-[histone H3] + S-adenosyl-L-homocysteine + H(+)</text>
        <dbReference type="Rhea" id="RHEA:60268"/>
        <dbReference type="Rhea" id="RHEA-COMP:15540"/>
        <dbReference type="Rhea" id="RHEA-COMP:15543"/>
        <dbReference type="ChEBI" id="CHEBI:15378"/>
        <dbReference type="ChEBI" id="CHEBI:57856"/>
        <dbReference type="ChEBI" id="CHEBI:59789"/>
        <dbReference type="ChEBI" id="CHEBI:61929"/>
        <dbReference type="ChEBI" id="CHEBI:61976"/>
    </reaction>
</comment>
<evidence type="ECO:0000256" key="6">
    <source>
        <dbReference type="ARBA" id="ARBA00022691"/>
    </source>
</evidence>
<dbReference type="Gene3D" id="2.170.270.10">
    <property type="entry name" value="SET domain"/>
    <property type="match status" value="1"/>
</dbReference>
<dbReference type="InterPro" id="IPR024657">
    <property type="entry name" value="COMPASS_Set1_N-SET"/>
</dbReference>
<dbReference type="SUPFAM" id="SSF82199">
    <property type="entry name" value="SET domain"/>
    <property type="match status" value="1"/>
</dbReference>
<keyword evidence="5" id="KW-0808">Transferase</keyword>
<keyword evidence="7" id="KW-0156">Chromatin regulator</keyword>
<dbReference type="Pfam" id="PF11764">
    <property type="entry name" value="N-SET"/>
    <property type="match status" value="1"/>
</dbReference>
<evidence type="ECO:0000256" key="3">
    <source>
        <dbReference type="ARBA" id="ARBA00015839"/>
    </source>
</evidence>
<keyword evidence="4" id="KW-0489">Methyltransferase</keyword>
<dbReference type="EC" id="2.1.1.354" evidence="2"/>
<feature type="domain" description="SET" evidence="14">
    <location>
        <begin position="114"/>
        <end position="231"/>
    </location>
</feature>
<evidence type="ECO:0000256" key="12">
    <source>
        <dbReference type="ARBA" id="ARBA00049129"/>
    </source>
</evidence>
<feature type="domain" description="Post-SET" evidence="15">
    <location>
        <begin position="237"/>
        <end position="253"/>
    </location>
</feature>
<dbReference type="PANTHER" id="PTHR45814">
    <property type="entry name" value="HISTONE-LYSINE N-METHYLTRANSFERASE SETD1"/>
    <property type="match status" value="1"/>
</dbReference>
<feature type="compositionally biased region" description="Low complexity" evidence="13">
    <location>
        <begin position="53"/>
        <end position="69"/>
    </location>
</feature>
<dbReference type="OrthoDB" id="308383at2759"/>
<dbReference type="InterPro" id="IPR003616">
    <property type="entry name" value="Post-SET_dom"/>
</dbReference>
<evidence type="ECO:0000256" key="13">
    <source>
        <dbReference type="SAM" id="MobiDB-lite"/>
    </source>
</evidence>
<dbReference type="PROSITE" id="PS50280">
    <property type="entry name" value="SET"/>
    <property type="match status" value="1"/>
</dbReference>
<keyword evidence="6" id="KW-0949">S-adenosyl-L-methionine</keyword>
<dbReference type="Proteomes" id="UP000274922">
    <property type="component" value="Unassembled WGS sequence"/>
</dbReference>
<evidence type="ECO:0000256" key="10">
    <source>
        <dbReference type="ARBA" id="ARBA00047571"/>
    </source>
</evidence>
<name>A0A4P9X309_9FUNG</name>
<comment type="catalytic activity">
    <reaction evidence="10">
        <text>L-lysyl(4)-[histone H3] + 3 S-adenosyl-L-methionine = N(6),N(6),N(6)-trimethyl-L-lysyl(4)-[histone H3] + 3 S-adenosyl-L-homocysteine + 3 H(+)</text>
        <dbReference type="Rhea" id="RHEA:60260"/>
        <dbReference type="Rhea" id="RHEA-COMP:15537"/>
        <dbReference type="Rhea" id="RHEA-COMP:15547"/>
        <dbReference type="ChEBI" id="CHEBI:15378"/>
        <dbReference type="ChEBI" id="CHEBI:29969"/>
        <dbReference type="ChEBI" id="CHEBI:57856"/>
        <dbReference type="ChEBI" id="CHEBI:59789"/>
        <dbReference type="ChEBI" id="CHEBI:61961"/>
        <dbReference type="EC" id="2.1.1.354"/>
    </reaction>
</comment>
<feature type="region of interest" description="Disordered" evidence="13">
    <location>
        <begin position="53"/>
        <end position="73"/>
    </location>
</feature>
<dbReference type="GO" id="GO:0140999">
    <property type="term" value="F:histone H3K4 trimethyltransferase activity"/>
    <property type="evidence" value="ECO:0007669"/>
    <property type="project" value="UniProtKB-EC"/>
</dbReference>
<dbReference type="STRING" id="1555241.A0A4P9X309"/>
<comment type="subcellular location">
    <subcellularLocation>
        <location evidence="1">Nucleus</location>
    </subcellularLocation>
</comment>
<protein>
    <recommendedName>
        <fullName evidence="3">Histone-lysine N-methyltransferase, H3 lysine-4 specific</fullName>
        <ecNumber evidence="2">2.1.1.354</ecNumber>
    </recommendedName>
    <alternativeName>
        <fullName evidence="9">SET domain-containing protein 1</fullName>
    </alternativeName>
</protein>
<dbReference type="InterPro" id="IPR001214">
    <property type="entry name" value="SET_dom"/>
</dbReference>
<accession>A0A4P9X309</accession>